<protein>
    <submittedName>
        <fullName evidence="2">Uncharacterized protein</fullName>
    </submittedName>
</protein>
<proteinExistence type="predicted"/>
<dbReference type="EMBL" id="JACXVP010000009">
    <property type="protein sequence ID" value="KAG5586898.1"/>
    <property type="molecule type" value="Genomic_DNA"/>
</dbReference>
<name>A0A9J5XGU0_SOLCO</name>
<dbReference type="Proteomes" id="UP000824120">
    <property type="component" value="Chromosome 9"/>
</dbReference>
<accession>A0A9J5XGU0</accession>
<feature type="transmembrane region" description="Helical" evidence="1">
    <location>
        <begin position="115"/>
        <end position="132"/>
    </location>
</feature>
<keyword evidence="1" id="KW-0812">Transmembrane</keyword>
<dbReference type="AlphaFoldDB" id="A0A9J5XGU0"/>
<gene>
    <name evidence="2" type="ORF">H5410_047332</name>
</gene>
<reference evidence="2 3" key="1">
    <citation type="submission" date="2020-09" db="EMBL/GenBank/DDBJ databases">
        <title>De no assembly of potato wild relative species, Solanum commersonii.</title>
        <authorList>
            <person name="Cho K."/>
        </authorList>
    </citation>
    <scope>NUCLEOTIDE SEQUENCE [LARGE SCALE GENOMIC DNA]</scope>
    <source>
        <strain evidence="2">LZ3.2</strain>
        <tissue evidence="2">Leaf</tissue>
    </source>
</reference>
<keyword evidence="1" id="KW-0472">Membrane</keyword>
<evidence type="ECO:0000256" key="1">
    <source>
        <dbReference type="SAM" id="Phobius"/>
    </source>
</evidence>
<evidence type="ECO:0000313" key="2">
    <source>
        <dbReference type="EMBL" id="KAG5586898.1"/>
    </source>
</evidence>
<comment type="caution">
    <text evidence="2">The sequence shown here is derived from an EMBL/GenBank/DDBJ whole genome shotgun (WGS) entry which is preliminary data.</text>
</comment>
<sequence>MAMIVEHKYFLITHKKEVRKVKVYGGSASASYISIFYSLKNVTWKSFQVSYEVTSTNTQNLRSSGRLQRKQNLSCHEDYGSSMNNYGPLSLLPIKLIFRCMIVCKLWYHILTFNFVDSLLLTVHVMGSFFLLNGSRDDHGPLGLYR</sequence>
<keyword evidence="3" id="KW-1185">Reference proteome</keyword>
<organism evidence="2 3">
    <name type="scientific">Solanum commersonii</name>
    <name type="common">Commerson's wild potato</name>
    <name type="synonym">Commerson's nightshade</name>
    <dbReference type="NCBI Taxonomy" id="4109"/>
    <lineage>
        <taxon>Eukaryota</taxon>
        <taxon>Viridiplantae</taxon>
        <taxon>Streptophyta</taxon>
        <taxon>Embryophyta</taxon>
        <taxon>Tracheophyta</taxon>
        <taxon>Spermatophyta</taxon>
        <taxon>Magnoliopsida</taxon>
        <taxon>eudicotyledons</taxon>
        <taxon>Gunneridae</taxon>
        <taxon>Pentapetalae</taxon>
        <taxon>asterids</taxon>
        <taxon>lamiids</taxon>
        <taxon>Solanales</taxon>
        <taxon>Solanaceae</taxon>
        <taxon>Solanoideae</taxon>
        <taxon>Solaneae</taxon>
        <taxon>Solanum</taxon>
    </lineage>
</organism>
<keyword evidence="1" id="KW-1133">Transmembrane helix</keyword>
<evidence type="ECO:0000313" key="3">
    <source>
        <dbReference type="Proteomes" id="UP000824120"/>
    </source>
</evidence>